<dbReference type="STRING" id="1406840.Q763_07485"/>
<dbReference type="EMBL" id="JRLV01000007">
    <property type="protein sequence ID" value="KGO81482.1"/>
    <property type="molecule type" value="Genomic_DNA"/>
</dbReference>
<dbReference type="PANTHER" id="PTHR34216:SF11">
    <property type="entry name" value="CHITOOLIGOSACCHARIDE DEACETYLASE"/>
    <property type="match status" value="1"/>
</dbReference>
<dbReference type="AlphaFoldDB" id="A0A0A2LMG8"/>
<dbReference type="GO" id="GO:0016810">
    <property type="term" value="F:hydrolase activity, acting on carbon-nitrogen (but not peptide) bonds"/>
    <property type="evidence" value="ECO:0007669"/>
    <property type="project" value="InterPro"/>
</dbReference>
<evidence type="ECO:0000259" key="2">
    <source>
        <dbReference type="PROSITE" id="PS51677"/>
    </source>
</evidence>
<dbReference type="SUPFAM" id="SSF88713">
    <property type="entry name" value="Glycoside hydrolase/deacetylase"/>
    <property type="match status" value="1"/>
</dbReference>
<organism evidence="3 4">
    <name type="scientific">Flavobacterium beibuense F44-8</name>
    <dbReference type="NCBI Taxonomy" id="1406840"/>
    <lineage>
        <taxon>Bacteria</taxon>
        <taxon>Pseudomonadati</taxon>
        <taxon>Bacteroidota</taxon>
        <taxon>Flavobacteriia</taxon>
        <taxon>Flavobacteriales</taxon>
        <taxon>Flavobacteriaceae</taxon>
        <taxon>Flavobacterium</taxon>
    </lineage>
</organism>
<dbReference type="InterPro" id="IPR011330">
    <property type="entry name" value="Glyco_hydro/deAcase_b/a-brl"/>
</dbReference>
<evidence type="ECO:0000256" key="1">
    <source>
        <dbReference type="ARBA" id="ARBA00022729"/>
    </source>
</evidence>
<feature type="domain" description="NodB homology" evidence="2">
    <location>
        <begin position="29"/>
        <end position="262"/>
    </location>
</feature>
<dbReference type="Gene3D" id="3.20.20.370">
    <property type="entry name" value="Glycoside hydrolase/deacetylase"/>
    <property type="match status" value="1"/>
</dbReference>
<dbReference type="PANTHER" id="PTHR34216">
    <property type="match status" value="1"/>
</dbReference>
<sequence length="262" mass="29175">MSFKNIVLVIALTINGIGFAQTDWNGKKCAVVLTYDDALNEHLDNVVLVLNDYGLKGTFYLIGASPVVANRLEEWRKVAKQGHELGNHTLNHPCDGSQENREWVPAEADLSRYTVARAVNEIKATNALLKAIDGKDKRTFAYPCGDLTINDTLFYKEVKNEFVAARGVASVYAPLKEIDLNDVYAFGESGTTAGHMIAEIEEAEKKGSCIVFIFHGVGGGHPLNIDIEEHRKLLDYLKKHKKDIWVPTMLQLGEYIKEKQGK</sequence>
<keyword evidence="4" id="KW-1185">Reference proteome</keyword>
<reference evidence="3 4" key="1">
    <citation type="submission" date="2013-09" db="EMBL/GenBank/DDBJ databases">
        <authorList>
            <person name="Zeng Z."/>
            <person name="Chen C."/>
        </authorList>
    </citation>
    <scope>NUCLEOTIDE SEQUENCE [LARGE SCALE GENOMIC DNA]</scope>
    <source>
        <strain evidence="3 4">F44-8</strain>
    </source>
</reference>
<protein>
    <submittedName>
        <fullName evidence="3">Chitooligosaccharide deacetylase</fullName>
    </submittedName>
</protein>
<dbReference type="eggNOG" id="COG0726">
    <property type="taxonomic scope" value="Bacteria"/>
</dbReference>
<dbReference type="InterPro" id="IPR002509">
    <property type="entry name" value="NODB_dom"/>
</dbReference>
<accession>A0A0A2LMG8</accession>
<name>A0A0A2LMG8_9FLAO</name>
<evidence type="ECO:0000313" key="3">
    <source>
        <dbReference type="EMBL" id="KGO81482.1"/>
    </source>
</evidence>
<dbReference type="PROSITE" id="PS51677">
    <property type="entry name" value="NODB"/>
    <property type="match status" value="1"/>
</dbReference>
<proteinExistence type="predicted"/>
<dbReference type="InterPro" id="IPR051398">
    <property type="entry name" value="Polysacch_Deacetylase"/>
</dbReference>
<gene>
    <name evidence="3" type="ORF">Q763_07485</name>
</gene>
<dbReference type="Proteomes" id="UP000030129">
    <property type="component" value="Unassembled WGS sequence"/>
</dbReference>
<evidence type="ECO:0000313" key="4">
    <source>
        <dbReference type="Proteomes" id="UP000030129"/>
    </source>
</evidence>
<dbReference type="Pfam" id="PF01522">
    <property type="entry name" value="Polysacc_deac_1"/>
    <property type="match status" value="1"/>
</dbReference>
<dbReference type="GO" id="GO:0005975">
    <property type="term" value="P:carbohydrate metabolic process"/>
    <property type="evidence" value="ECO:0007669"/>
    <property type="project" value="InterPro"/>
</dbReference>
<keyword evidence="1" id="KW-0732">Signal</keyword>
<dbReference type="CDD" id="cd10967">
    <property type="entry name" value="CE4_GLA_like_6s"/>
    <property type="match status" value="1"/>
</dbReference>
<comment type="caution">
    <text evidence="3">The sequence shown here is derived from an EMBL/GenBank/DDBJ whole genome shotgun (WGS) entry which is preliminary data.</text>
</comment>